<organism evidence="3 4">
    <name type="scientific">Heyndrickxia acidicola</name>
    <dbReference type="NCBI Taxonomy" id="209389"/>
    <lineage>
        <taxon>Bacteria</taxon>
        <taxon>Bacillati</taxon>
        <taxon>Bacillota</taxon>
        <taxon>Bacilli</taxon>
        <taxon>Bacillales</taxon>
        <taxon>Bacillaceae</taxon>
        <taxon>Heyndrickxia</taxon>
    </lineage>
</organism>
<sequence length="542" mass="59462">MSVKLQTITSVMIAALIILLSAFLSTIISQKAVQILKGNVGDSLAEVSYEMSDKLDSFMWSRFGEINVLSQLNAFKEPNSKAEGQRLLNQLHQSIPSFSWVGVTNSKGVVQAATNGILVGKSISSRPVFMKALKKPYIGDVHNAVLLAKLLPNPTGVPLQFVDISTPIKGRDGQFTGVLAAHLSWSWAKEIKQTVLDSLKKKKEDADILIISSKDDTVLLGPMDLVGKPLHLKSVQMAKKRTNSWLVEKWPDGKSYLTGFAFEKGYLNYPGLGWSVIVRQPSSVAFKPAADLQHYIMLAGAILALIFAVIGWFMASKISNPLKNISQAANRLKNGEKVAIPSFSGIKDLEILSLSLRELVSSLDHTETRLGKMEDIAYHDALTGLPNRISLYLQIDQRIQGINRETDTLDFLFLDLDGFKGVNDGFGHHMGDLLLKEVGNRLAACLLEGEFVARLGGDEFVILTSSKKEEAKTKGRFMGSRIIHAINTPFMINGESIKIGCSIGWASWPEHGDDPDAVLQLADKALYYSKIGGKNTISFYPS</sequence>
<dbReference type="Proteomes" id="UP001341444">
    <property type="component" value="Unassembled WGS sequence"/>
</dbReference>
<evidence type="ECO:0000259" key="2">
    <source>
        <dbReference type="PROSITE" id="PS50887"/>
    </source>
</evidence>
<keyword evidence="3" id="KW-0808">Transferase</keyword>
<gene>
    <name evidence="3" type="ORF">P4T90_12305</name>
</gene>
<dbReference type="PANTHER" id="PTHR46663">
    <property type="entry name" value="DIGUANYLATE CYCLASE DGCT-RELATED"/>
    <property type="match status" value="1"/>
</dbReference>
<feature type="domain" description="GGDEF" evidence="2">
    <location>
        <begin position="407"/>
        <end position="542"/>
    </location>
</feature>
<dbReference type="Pfam" id="PF00990">
    <property type="entry name" value="GGDEF"/>
    <property type="match status" value="1"/>
</dbReference>
<dbReference type="InterPro" id="IPR029787">
    <property type="entry name" value="Nucleotide_cyclase"/>
</dbReference>
<keyword evidence="1" id="KW-0812">Transmembrane</keyword>
<dbReference type="PANTHER" id="PTHR46663:SF2">
    <property type="entry name" value="GGDEF DOMAIN-CONTAINING PROTEIN"/>
    <property type="match status" value="1"/>
</dbReference>
<dbReference type="NCBIfam" id="TIGR00254">
    <property type="entry name" value="GGDEF"/>
    <property type="match status" value="1"/>
</dbReference>
<dbReference type="InterPro" id="IPR043128">
    <property type="entry name" value="Rev_trsase/Diguanyl_cyclase"/>
</dbReference>
<reference evidence="3 4" key="1">
    <citation type="submission" date="2023-03" db="EMBL/GenBank/DDBJ databases">
        <title>Bacillus Genome Sequencing.</title>
        <authorList>
            <person name="Dunlap C."/>
        </authorList>
    </citation>
    <scope>NUCLEOTIDE SEQUENCE [LARGE SCALE GENOMIC DNA]</scope>
    <source>
        <strain evidence="3 4">B-23453</strain>
    </source>
</reference>
<dbReference type="CDD" id="cd12914">
    <property type="entry name" value="PDC1_DGC_like"/>
    <property type="match status" value="1"/>
</dbReference>
<dbReference type="InterPro" id="IPR029151">
    <property type="entry name" value="Sensor-like_sf"/>
</dbReference>
<evidence type="ECO:0000313" key="3">
    <source>
        <dbReference type="EMBL" id="MED1203847.1"/>
    </source>
</evidence>
<dbReference type="CDD" id="cd01949">
    <property type="entry name" value="GGDEF"/>
    <property type="match status" value="1"/>
</dbReference>
<accession>A0ABU6MGP6</accession>
<evidence type="ECO:0000313" key="4">
    <source>
        <dbReference type="Proteomes" id="UP001341444"/>
    </source>
</evidence>
<dbReference type="SMART" id="SM00267">
    <property type="entry name" value="GGDEF"/>
    <property type="match status" value="1"/>
</dbReference>
<evidence type="ECO:0000256" key="1">
    <source>
        <dbReference type="SAM" id="Phobius"/>
    </source>
</evidence>
<dbReference type="EC" id="2.7.7.65" evidence="3"/>
<name>A0ABU6MGP6_9BACI</name>
<dbReference type="Gene3D" id="3.30.450.20">
    <property type="entry name" value="PAS domain"/>
    <property type="match status" value="1"/>
</dbReference>
<dbReference type="EMBL" id="JARMAB010000017">
    <property type="protein sequence ID" value="MED1203847.1"/>
    <property type="molecule type" value="Genomic_DNA"/>
</dbReference>
<keyword evidence="3" id="KW-0548">Nucleotidyltransferase</keyword>
<dbReference type="Gene3D" id="3.30.70.270">
    <property type="match status" value="1"/>
</dbReference>
<keyword evidence="4" id="KW-1185">Reference proteome</keyword>
<feature type="transmembrane region" description="Helical" evidence="1">
    <location>
        <begin position="295"/>
        <end position="315"/>
    </location>
</feature>
<protein>
    <submittedName>
        <fullName evidence="3">Diguanylate cyclase</fullName>
        <ecNumber evidence="3">2.7.7.65</ecNumber>
    </submittedName>
</protein>
<dbReference type="GO" id="GO:0052621">
    <property type="term" value="F:diguanylate cyclase activity"/>
    <property type="evidence" value="ECO:0007669"/>
    <property type="project" value="UniProtKB-EC"/>
</dbReference>
<comment type="caution">
    <text evidence="3">The sequence shown here is derived from an EMBL/GenBank/DDBJ whole genome shotgun (WGS) entry which is preliminary data.</text>
</comment>
<keyword evidence="1" id="KW-0472">Membrane</keyword>
<dbReference type="PROSITE" id="PS50887">
    <property type="entry name" value="GGDEF"/>
    <property type="match status" value="1"/>
</dbReference>
<keyword evidence="1" id="KW-1133">Transmembrane helix</keyword>
<dbReference type="InterPro" id="IPR000160">
    <property type="entry name" value="GGDEF_dom"/>
</dbReference>
<dbReference type="SUPFAM" id="SSF103190">
    <property type="entry name" value="Sensory domain-like"/>
    <property type="match status" value="1"/>
</dbReference>
<dbReference type="Gene3D" id="6.10.340.10">
    <property type="match status" value="1"/>
</dbReference>
<dbReference type="SUPFAM" id="SSF55073">
    <property type="entry name" value="Nucleotide cyclase"/>
    <property type="match status" value="1"/>
</dbReference>
<dbReference type="InterPro" id="IPR052163">
    <property type="entry name" value="DGC-Regulatory_Protein"/>
</dbReference>
<proteinExistence type="predicted"/>
<dbReference type="RefSeq" id="WP_066270624.1">
    <property type="nucleotide sequence ID" value="NZ_JARMAB010000017.1"/>
</dbReference>